<accession>A0A0M6XSM7</accession>
<gene>
    <name evidence="1" type="ORF">JAN5088_01966</name>
</gene>
<protein>
    <recommendedName>
        <fullName evidence="3">Transposase IS4-like domain-containing protein</fullName>
    </recommendedName>
</protein>
<evidence type="ECO:0000313" key="2">
    <source>
        <dbReference type="Proteomes" id="UP000048908"/>
    </source>
</evidence>
<reference evidence="1 2" key="1">
    <citation type="submission" date="2015-07" db="EMBL/GenBank/DDBJ databases">
        <authorList>
            <person name="Noorani M."/>
        </authorList>
    </citation>
    <scope>NUCLEOTIDE SEQUENCE [LARGE SCALE GENOMIC DNA]</scope>
    <source>
        <strain evidence="1 2">CECT 5088</strain>
    </source>
</reference>
<proteinExistence type="predicted"/>
<evidence type="ECO:0000313" key="1">
    <source>
        <dbReference type="EMBL" id="CTQ33185.1"/>
    </source>
</evidence>
<organism evidence="1 2">
    <name type="scientific">Jannaschia rubra</name>
    <dbReference type="NCBI Taxonomy" id="282197"/>
    <lineage>
        <taxon>Bacteria</taxon>
        <taxon>Pseudomonadati</taxon>
        <taxon>Pseudomonadota</taxon>
        <taxon>Alphaproteobacteria</taxon>
        <taxon>Rhodobacterales</taxon>
        <taxon>Roseobacteraceae</taxon>
        <taxon>Jannaschia</taxon>
    </lineage>
</organism>
<evidence type="ECO:0008006" key="3">
    <source>
        <dbReference type="Google" id="ProtNLM"/>
    </source>
</evidence>
<dbReference type="Proteomes" id="UP000048908">
    <property type="component" value="Unassembled WGS sequence"/>
</dbReference>
<name>A0A0M6XSM7_9RHOB</name>
<dbReference type="EMBL" id="CXPG01000020">
    <property type="protein sequence ID" value="CTQ33185.1"/>
    <property type="molecule type" value="Genomic_DNA"/>
</dbReference>
<sequence length="46" mass="5178">MLPGLLDRIPPEWETGSVTANGAYDTRKYHDAIHCPAAHVYMHERG</sequence>
<keyword evidence="2" id="KW-1185">Reference proteome</keyword>
<dbReference type="AlphaFoldDB" id="A0A0M6XSM7"/>